<dbReference type="RefSeq" id="WP_214194099.1">
    <property type="nucleotide sequence ID" value="NZ_CP081925.1"/>
</dbReference>
<gene>
    <name evidence="1" type="ORF">OKE68_02210</name>
</gene>
<dbReference type="EMBL" id="JAOZYT010000008">
    <property type="protein sequence ID" value="MCW0523130.1"/>
    <property type="molecule type" value="Genomic_DNA"/>
</dbReference>
<name>A0AAP3AJY1_RIEAN</name>
<protein>
    <submittedName>
        <fullName evidence="1">Uncharacterized protein</fullName>
    </submittedName>
</protein>
<sequence>MRNTVDKKAKRKYNACYRLRRKGVKIKTHLKTIYGDSCVEENKAAKILLKEFHFVIQTQLLL</sequence>
<evidence type="ECO:0000313" key="1">
    <source>
        <dbReference type="EMBL" id="MCW0523130.1"/>
    </source>
</evidence>
<reference evidence="1" key="1">
    <citation type="submission" date="2022-10" db="EMBL/GenBank/DDBJ databases">
        <title>Sifting through the core-genome to identify putative cross-protective antigens against Riemerella anatipestifer.</title>
        <authorList>
            <person name="Zheng X."/>
            <person name="Zhang W."/>
        </authorList>
    </citation>
    <scope>NUCLEOTIDE SEQUENCE</scope>
    <source>
        <strain evidence="1">ZWRA178</strain>
    </source>
</reference>
<proteinExistence type="predicted"/>
<accession>A0AAP3AJY1</accession>
<evidence type="ECO:0000313" key="2">
    <source>
        <dbReference type="Proteomes" id="UP001207440"/>
    </source>
</evidence>
<organism evidence="1 2">
    <name type="scientific">Riemerella anatipestifer</name>
    <name type="common">Moraxella anatipestifer</name>
    <dbReference type="NCBI Taxonomy" id="34085"/>
    <lineage>
        <taxon>Bacteria</taxon>
        <taxon>Pseudomonadati</taxon>
        <taxon>Bacteroidota</taxon>
        <taxon>Flavobacteriia</taxon>
        <taxon>Flavobacteriales</taxon>
        <taxon>Weeksellaceae</taxon>
        <taxon>Riemerella</taxon>
    </lineage>
</organism>
<dbReference type="Proteomes" id="UP001207440">
    <property type="component" value="Unassembled WGS sequence"/>
</dbReference>
<dbReference type="AlphaFoldDB" id="A0AAP3AJY1"/>
<comment type="caution">
    <text evidence="1">The sequence shown here is derived from an EMBL/GenBank/DDBJ whole genome shotgun (WGS) entry which is preliminary data.</text>
</comment>